<gene>
    <name evidence="1" type="ORF">SSS_8158</name>
</gene>
<reference evidence="2" key="3">
    <citation type="submission" date="2022-06" db="UniProtKB">
        <authorList>
            <consortium name="EnsemblMetazoa"/>
        </authorList>
    </citation>
    <scope>IDENTIFICATION</scope>
</reference>
<dbReference type="Proteomes" id="UP000070412">
    <property type="component" value="Unassembled WGS sequence"/>
</dbReference>
<reference evidence="3" key="1">
    <citation type="journal article" date="2020" name="PLoS Negl. Trop. Dis.">
        <title>High-quality nuclear genome for Sarcoptes scabiei-A critical resource for a neglected parasite.</title>
        <authorList>
            <person name="Korhonen P.K."/>
            <person name="Gasser R.B."/>
            <person name="Ma G."/>
            <person name="Wang T."/>
            <person name="Stroehlein A.J."/>
            <person name="Young N.D."/>
            <person name="Ang C.S."/>
            <person name="Fernando D.D."/>
            <person name="Lu H.C."/>
            <person name="Taylor S."/>
            <person name="Reynolds S.L."/>
            <person name="Mofiz E."/>
            <person name="Najaraj S.H."/>
            <person name="Gowda H."/>
            <person name="Madugundu A."/>
            <person name="Renuse S."/>
            <person name="Holt D."/>
            <person name="Pandey A."/>
            <person name="Papenfuss A.T."/>
            <person name="Fischer K."/>
        </authorList>
    </citation>
    <scope>NUCLEOTIDE SEQUENCE [LARGE SCALE GENOMIC DNA]</scope>
</reference>
<reference evidence="1" key="2">
    <citation type="submission" date="2020-01" db="EMBL/GenBank/DDBJ databases">
        <authorList>
            <person name="Korhonen P.K.K."/>
            <person name="Guangxu M.G."/>
            <person name="Wang T.W."/>
            <person name="Stroehlein A.J.S."/>
            <person name="Young N.D."/>
            <person name="Ang C.-S.A."/>
            <person name="Fernando D.W.F."/>
            <person name="Lu H.L."/>
            <person name="Taylor S.T."/>
            <person name="Ehtesham M.E.M."/>
            <person name="Najaraj S.H.N."/>
            <person name="Harsha G.H.G."/>
            <person name="Madugundu A.M."/>
            <person name="Renuse S.R."/>
            <person name="Holt D.H."/>
            <person name="Pandey A.P."/>
            <person name="Papenfuss A.P."/>
            <person name="Gasser R.B.G."/>
            <person name="Fischer K.F."/>
        </authorList>
    </citation>
    <scope>NUCLEOTIDE SEQUENCE</scope>
    <source>
        <strain evidence="1">SSS_KF_BRIS2020</strain>
    </source>
</reference>
<keyword evidence="3" id="KW-1185">Reference proteome</keyword>
<accession>A0A834RAN6</accession>
<dbReference type="EMBL" id="WVUK01000056">
    <property type="protein sequence ID" value="KAF7492934.1"/>
    <property type="molecule type" value="Genomic_DNA"/>
</dbReference>
<name>A0A834RAN6_SARSC</name>
<dbReference type="AlphaFoldDB" id="A0A834RAN6"/>
<evidence type="ECO:0000313" key="1">
    <source>
        <dbReference type="EMBL" id="KAF7492934.1"/>
    </source>
</evidence>
<proteinExistence type="predicted"/>
<dbReference type="OrthoDB" id="6423950at2759"/>
<protein>
    <recommendedName>
        <fullName evidence="4">Mitochondrial mRNA-processing protein COX24 C-terminal domain-containing protein</fullName>
    </recommendedName>
</protein>
<evidence type="ECO:0000313" key="3">
    <source>
        <dbReference type="Proteomes" id="UP000070412"/>
    </source>
</evidence>
<organism evidence="1">
    <name type="scientific">Sarcoptes scabiei</name>
    <name type="common">Itch mite</name>
    <name type="synonym">Acarus scabiei</name>
    <dbReference type="NCBI Taxonomy" id="52283"/>
    <lineage>
        <taxon>Eukaryota</taxon>
        <taxon>Metazoa</taxon>
        <taxon>Ecdysozoa</taxon>
        <taxon>Arthropoda</taxon>
        <taxon>Chelicerata</taxon>
        <taxon>Arachnida</taxon>
        <taxon>Acari</taxon>
        <taxon>Acariformes</taxon>
        <taxon>Sarcoptiformes</taxon>
        <taxon>Astigmata</taxon>
        <taxon>Psoroptidia</taxon>
        <taxon>Sarcoptoidea</taxon>
        <taxon>Sarcoptidae</taxon>
        <taxon>Sarcoptinae</taxon>
        <taxon>Sarcoptes</taxon>
    </lineage>
</organism>
<evidence type="ECO:0000313" key="2">
    <source>
        <dbReference type="EnsemblMetazoa" id="KAF7492934.1"/>
    </source>
</evidence>
<sequence length="247" mass="29540">MSSHRFIRSIQAASNVFFLRNFPSNHHQVCFAKKILGESSNKSFEIRLPEKHKTILINDQINKKFIFDIREIESNLYTSAFAPINLNLYLPIYQGGLISSLNHPLPPFLDQINEVFLPTTIQNNNEKKADYYRNRQPNRFTHLTWVRHRKMKKHKRIKWRRKNLAAIKRRCLEKNIAKEKLFRAELLAQIKEAEEFDPKAYVDNILSTIDNVPKIETPKEKLERYRDMIRKNRTQTNFIYPKLRNFD</sequence>
<dbReference type="EnsemblMetazoa" id="SSS_8158s_mrna">
    <property type="protein sequence ID" value="KAF7492934.1"/>
    <property type="gene ID" value="SSS_8158"/>
</dbReference>
<evidence type="ECO:0008006" key="4">
    <source>
        <dbReference type="Google" id="ProtNLM"/>
    </source>
</evidence>